<dbReference type="AlphaFoldDB" id="A0A381NSG5"/>
<dbReference type="GO" id="GO:0016020">
    <property type="term" value="C:membrane"/>
    <property type="evidence" value="ECO:0007669"/>
    <property type="project" value="UniProtKB-SubCell"/>
</dbReference>
<sequence length="282" mass="28468">MAAALALLSAVLFGAGDFFGGTAARRTHVLVVVAASHVIGLVMILAVAPAMADAVTGQDLVYGALAGLFGLVGIVCLYHCLGRGPMAVVAPTTAISNAVLPVLWGVAHGERLSTVNTVGVLLGLVAIGLISGGTGIWRLADAIRVPPTLVLEALLAGVGFAGFYIFMDATTEASTPWPLVSARVVSAGLALLLLLRIGRSPIPKRAEGGAAIVFAGLLDMAANLAILVAIHRGLLSLTVALSSLYPATTVILARTVLNERMSRSQVAGVVGALVAVVCIVGG</sequence>
<dbReference type="InterPro" id="IPR037185">
    <property type="entry name" value="EmrE-like"/>
</dbReference>
<evidence type="ECO:0000256" key="1">
    <source>
        <dbReference type="ARBA" id="ARBA00004141"/>
    </source>
</evidence>
<dbReference type="InterPro" id="IPR000620">
    <property type="entry name" value="EamA_dom"/>
</dbReference>
<keyword evidence="2 5" id="KW-0812">Transmembrane</keyword>
<feature type="transmembrane region" description="Helical" evidence="5">
    <location>
        <begin position="60"/>
        <end position="81"/>
    </location>
</feature>
<organism evidence="7">
    <name type="scientific">marine metagenome</name>
    <dbReference type="NCBI Taxonomy" id="408172"/>
    <lineage>
        <taxon>unclassified sequences</taxon>
        <taxon>metagenomes</taxon>
        <taxon>ecological metagenomes</taxon>
    </lineage>
</organism>
<gene>
    <name evidence="7" type="ORF">METZ01_LOCUS9918</name>
</gene>
<dbReference type="InterPro" id="IPR050638">
    <property type="entry name" value="AA-Vitamin_Transporters"/>
</dbReference>
<evidence type="ECO:0000256" key="5">
    <source>
        <dbReference type="SAM" id="Phobius"/>
    </source>
</evidence>
<reference evidence="7" key="1">
    <citation type="submission" date="2018-05" db="EMBL/GenBank/DDBJ databases">
        <authorList>
            <person name="Lanie J.A."/>
            <person name="Ng W.-L."/>
            <person name="Kazmierczak K.M."/>
            <person name="Andrzejewski T.M."/>
            <person name="Davidsen T.M."/>
            <person name="Wayne K.J."/>
            <person name="Tettelin H."/>
            <person name="Glass J.I."/>
            <person name="Rusch D."/>
            <person name="Podicherti R."/>
            <person name="Tsui H.-C.T."/>
            <person name="Winkler M.E."/>
        </authorList>
    </citation>
    <scope>NUCLEOTIDE SEQUENCE</scope>
</reference>
<evidence type="ECO:0000256" key="3">
    <source>
        <dbReference type="ARBA" id="ARBA00022989"/>
    </source>
</evidence>
<feature type="transmembrane region" description="Helical" evidence="5">
    <location>
        <begin position="149"/>
        <end position="167"/>
    </location>
</feature>
<feature type="transmembrane region" description="Helical" evidence="5">
    <location>
        <begin position="30"/>
        <end position="48"/>
    </location>
</feature>
<dbReference type="EMBL" id="UINC01000540">
    <property type="protein sequence ID" value="SUZ57064.1"/>
    <property type="molecule type" value="Genomic_DNA"/>
</dbReference>
<protein>
    <recommendedName>
        <fullName evidence="6">EamA domain-containing protein</fullName>
    </recommendedName>
</protein>
<dbReference type="PANTHER" id="PTHR32322:SF2">
    <property type="entry name" value="EAMA DOMAIN-CONTAINING PROTEIN"/>
    <property type="match status" value="1"/>
</dbReference>
<comment type="subcellular location">
    <subcellularLocation>
        <location evidence="1">Membrane</location>
        <topology evidence="1">Multi-pass membrane protein</topology>
    </subcellularLocation>
</comment>
<keyword evidence="3 5" id="KW-1133">Transmembrane helix</keyword>
<name>A0A381NSG5_9ZZZZ</name>
<evidence type="ECO:0000256" key="2">
    <source>
        <dbReference type="ARBA" id="ARBA00022692"/>
    </source>
</evidence>
<dbReference type="PANTHER" id="PTHR32322">
    <property type="entry name" value="INNER MEMBRANE TRANSPORTER"/>
    <property type="match status" value="1"/>
</dbReference>
<feature type="transmembrane region" description="Helical" evidence="5">
    <location>
        <begin position="236"/>
        <end position="257"/>
    </location>
</feature>
<dbReference type="Pfam" id="PF00892">
    <property type="entry name" value="EamA"/>
    <property type="match status" value="2"/>
</dbReference>
<feature type="domain" description="EamA" evidence="6">
    <location>
        <begin position="3"/>
        <end position="131"/>
    </location>
</feature>
<feature type="transmembrane region" description="Helical" evidence="5">
    <location>
        <begin position="209"/>
        <end position="230"/>
    </location>
</feature>
<accession>A0A381NSG5</accession>
<evidence type="ECO:0000256" key="4">
    <source>
        <dbReference type="ARBA" id="ARBA00023136"/>
    </source>
</evidence>
<feature type="transmembrane region" description="Helical" evidence="5">
    <location>
        <begin position="179"/>
        <end position="197"/>
    </location>
</feature>
<feature type="domain" description="EamA" evidence="6">
    <location>
        <begin position="151"/>
        <end position="280"/>
    </location>
</feature>
<evidence type="ECO:0000313" key="7">
    <source>
        <dbReference type="EMBL" id="SUZ57064.1"/>
    </source>
</evidence>
<keyword evidence="4 5" id="KW-0472">Membrane</keyword>
<dbReference type="SUPFAM" id="SSF103481">
    <property type="entry name" value="Multidrug resistance efflux transporter EmrE"/>
    <property type="match status" value="2"/>
</dbReference>
<proteinExistence type="predicted"/>
<evidence type="ECO:0000259" key="6">
    <source>
        <dbReference type="Pfam" id="PF00892"/>
    </source>
</evidence>
<feature type="transmembrane region" description="Helical" evidence="5">
    <location>
        <begin position="118"/>
        <end position="137"/>
    </location>
</feature>